<dbReference type="Gene3D" id="3.40.50.1820">
    <property type="entry name" value="alpha/beta hydrolase"/>
    <property type="match status" value="1"/>
</dbReference>
<dbReference type="STRING" id="1121448.DGI_0033"/>
<dbReference type="GO" id="GO:0016787">
    <property type="term" value="F:hydrolase activity"/>
    <property type="evidence" value="ECO:0007669"/>
    <property type="project" value="UniProtKB-KW"/>
</dbReference>
<dbReference type="SUPFAM" id="SSF53474">
    <property type="entry name" value="alpha/beta-Hydrolases"/>
    <property type="match status" value="1"/>
</dbReference>
<dbReference type="InterPro" id="IPR000073">
    <property type="entry name" value="AB_hydrolase_1"/>
</dbReference>
<reference evidence="3" key="2">
    <citation type="submission" date="2013-07" db="EMBL/GenBank/DDBJ databases">
        <authorList>
            <person name="Morais-Silva F.O."/>
            <person name="Rezende A.M."/>
            <person name="Pimentel C."/>
            <person name="Resende D.M."/>
            <person name="Santos C.I."/>
            <person name="Clemente C."/>
            <person name="de Oliveira L.M."/>
            <person name="da Silva S.M."/>
            <person name="Costa D.A."/>
            <person name="Varela-Raposo A."/>
            <person name="Horacio E.C.A."/>
            <person name="Matos M."/>
            <person name="Flores O."/>
            <person name="Ruiz J.C."/>
            <person name="Rodrigues-Pousada C."/>
        </authorList>
    </citation>
    <scope>NUCLEOTIDE SEQUENCE [LARGE SCALE GENOMIC DNA]</scope>
    <source>
        <strain evidence="3">ATCC 19364 / DSM 1382 / NCIMB 9332 / VKM B-1759</strain>
    </source>
</reference>
<dbReference type="PATRIC" id="fig|1121448.10.peg.34"/>
<gene>
    <name evidence="2" type="ORF">DGI_0033</name>
</gene>
<dbReference type="EMBL" id="CP006585">
    <property type="protein sequence ID" value="AGW11974.1"/>
    <property type="molecule type" value="Genomic_DNA"/>
</dbReference>
<keyword evidence="2" id="KW-0378">Hydrolase</keyword>
<evidence type="ECO:0000313" key="2">
    <source>
        <dbReference type="EMBL" id="AGW11974.1"/>
    </source>
</evidence>
<evidence type="ECO:0000313" key="3">
    <source>
        <dbReference type="Proteomes" id="UP000016587"/>
    </source>
</evidence>
<dbReference type="Proteomes" id="UP000016587">
    <property type="component" value="Chromosome"/>
</dbReference>
<evidence type="ECO:0000259" key="1">
    <source>
        <dbReference type="Pfam" id="PF00561"/>
    </source>
</evidence>
<organism evidence="2 3">
    <name type="scientific">Megalodesulfovibrio gigas (strain ATCC 19364 / DSM 1382 / NCIMB 9332 / VKM B-1759)</name>
    <name type="common">Desulfovibrio gigas</name>
    <dbReference type="NCBI Taxonomy" id="1121448"/>
    <lineage>
        <taxon>Bacteria</taxon>
        <taxon>Pseudomonadati</taxon>
        <taxon>Thermodesulfobacteriota</taxon>
        <taxon>Desulfovibrionia</taxon>
        <taxon>Desulfovibrionales</taxon>
        <taxon>Desulfovibrionaceae</taxon>
        <taxon>Megalodesulfovibrio</taxon>
    </lineage>
</organism>
<dbReference type="PRINTS" id="PR00111">
    <property type="entry name" value="ABHYDROLASE"/>
</dbReference>
<feature type="domain" description="AB hydrolase-1" evidence="1">
    <location>
        <begin position="19"/>
        <end position="246"/>
    </location>
</feature>
<proteinExistence type="predicted"/>
<dbReference type="Pfam" id="PF00561">
    <property type="entry name" value="Abhydrolase_1"/>
    <property type="match status" value="1"/>
</dbReference>
<dbReference type="HOGENOM" id="CLU_020336_50_4_7"/>
<accession>T2G700</accession>
<name>T2G700_MEGG1</name>
<dbReference type="AlphaFoldDB" id="T2G700"/>
<dbReference type="InterPro" id="IPR050266">
    <property type="entry name" value="AB_hydrolase_sf"/>
</dbReference>
<dbReference type="PANTHER" id="PTHR43798">
    <property type="entry name" value="MONOACYLGLYCEROL LIPASE"/>
    <property type="match status" value="1"/>
</dbReference>
<protein>
    <submittedName>
        <fullName evidence="2">Putative alpha/beta hydrolase fold protein</fullName>
    </submittedName>
</protein>
<dbReference type="InterPro" id="IPR029058">
    <property type="entry name" value="AB_hydrolase_fold"/>
</dbReference>
<dbReference type="KEGG" id="dgg:DGI_0033"/>
<dbReference type="eggNOG" id="COG0596">
    <property type="taxonomic scope" value="Bacteria"/>
</dbReference>
<keyword evidence="3" id="KW-1185">Reference proteome</keyword>
<reference evidence="2 3" key="1">
    <citation type="journal article" date="2013" name="J. Bacteriol.">
        <title>Roles of HynAB and Ech, the only two hydrogenases found in the model sulfate reducer Desulfovibrio gigas.</title>
        <authorList>
            <person name="Morais-Silva F.O."/>
            <person name="Santos C.I."/>
            <person name="Rodrigues R."/>
            <person name="Pereira I.A."/>
            <person name="Rodrigues-Pousada C."/>
        </authorList>
    </citation>
    <scope>NUCLEOTIDE SEQUENCE [LARGE SCALE GENOMIC DNA]</scope>
    <source>
        <strain evidence="3">ATCC 19364 / DSM 1382 / NCIMB 9332 / VKM B-1759</strain>
    </source>
</reference>
<sequence length="262" mass="27570">MSFGTGALQYADAGQGGLPVVLVHGWACSGEFWKEQLGPVSAGRRVLVVDLPGHGGSASAGPFTQEAMAKAVLAVMDDAGVERAVLVGHSMGASVIRRVAVLAPQRAAGLVLVDGAILFPPADAAASASWREEMERFAAEFEGEQADATTASFINAMHAPATPQALKDWVLARMLATPVVVRHGAMQGFVQAALDPLPAVTAPTLAVYAASEDTPPNLEPLLRQLFPALEYHLLSGPGHFLMLEDPARFNTMLQAWLENAVR</sequence>